<evidence type="ECO:0000313" key="2">
    <source>
        <dbReference type="Proteomes" id="UP001333818"/>
    </source>
</evidence>
<protein>
    <submittedName>
        <fullName evidence="1">DUF928 domain-containing protein</fullName>
    </submittedName>
</protein>
<comment type="caution">
    <text evidence="1">The sequence shown here is derived from an EMBL/GenBank/DDBJ whole genome shotgun (WGS) entry which is preliminary data.</text>
</comment>
<accession>A0AAW9Q5K1</accession>
<dbReference type="AlphaFoldDB" id="A0AAW9Q5K1"/>
<sequence>MLQPQLCTKYPKYSLVASATCITFWLSIAIIASPAIAKPPTSPFGLGLDFFQVSRGISRCPTTIIGNAIAPEDGGRTLSSKPTFYLYVENLEGSQAKSYRAIFFLREGSTVQSKIAYRVVGNSKKLGLLKFTLPDDAPGLPMGTDMRWQVRLELPYNNEININSFVRLEQNAEVTRAIRQASSNLEKARIYAHYYYWYDAFDAYSQWLEANPSDRTARQERSAMMLASQVATSSEKIKCTLVSDIPIDRIESKKPELLLSP</sequence>
<reference evidence="1" key="1">
    <citation type="submission" date="2024-01" db="EMBL/GenBank/DDBJ databases">
        <title>Bank of Algae and Cyanobacteria of the Azores (BACA) strain genomes.</title>
        <authorList>
            <person name="Luz R."/>
            <person name="Cordeiro R."/>
            <person name="Fonseca A."/>
            <person name="Goncalves V."/>
        </authorList>
    </citation>
    <scope>NUCLEOTIDE SEQUENCE</scope>
    <source>
        <strain evidence="1">BACA0141</strain>
    </source>
</reference>
<evidence type="ECO:0000313" key="1">
    <source>
        <dbReference type="EMBL" id="MEE3719449.1"/>
    </source>
</evidence>
<gene>
    <name evidence="1" type="ORF">V2H45_22145</name>
</gene>
<dbReference type="InterPro" id="IPR010328">
    <property type="entry name" value="DUF928"/>
</dbReference>
<dbReference type="EMBL" id="JAZBJZ010000134">
    <property type="protein sequence ID" value="MEE3719449.1"/>
    <property type="molecule type" value="Genomic_DNA"/>
</dbReference>
<dbReference type="Pfam" id="PF06051">
    <property type="entry name" value="DUF928"/>
    <property type="match status" value="1"/>
</dbReference>
<dbReference type="Proteomes" id="UP001333818">
    <property type="component" value="Unassembled WGS sequence"/>
</dbReference>
<keyword evidence="2" id="KW-1185">Reference proteome</keyword>
<proteinExistence type="predicted"/>
<organism evidence="1 2">
    <name type="scientific">Tumidithrix elongata BACA0141</name>
    <dbReference type="NCBI Taxonomy" id="2716417"/>
    <lineage>
        <taxon>Bacteria</taxon>
        <taxon>Bacillati</taxon>
        <taxon>Cyanobacteriota</taxon>
        <taxon>Cyanophyceae</taxon>
        <taxon>Pseudanabaenales</taxon>
        <taxon>Pseudanabaenaceae</taxon>
        <taxon>Tumidithrix</taxon>
        <taxon>Tumidithrix elongata</taxon>
    </lineage>
</organism>
<name>A0AAW9Q5K1_9CYAN</name>
<dbReference type="RefSeq" id="WP_330485885.1">
    <property type="nucleotide sequence ID" value="NZ_JAZBJZ010000134.1"/>
</dbReference>